<keyword evidence="2 7" id="KW-0479">Metal-binding</keyword>
<reference evidence="10" key="1">
    <citation type="submission" date="2020-01" db="EMBL/GenBank/DDBJ databases">
        <title>Genome sequence of Kobresia littledalei, the first chromosome-level genome in the family Cyperaceae.</title>
        <authorList>
            <person name="Qu G."/>
        </authorList>
    </citation>
    <scope>NUCLEOTIDE SEQUENCE</scope>
    <source>
        <strain evidence="10">C.B.Clarke</strain>
        <tissue evidence="10">Leaf</tissue>
    </source>
</reference>
<feature type="compositionally biased region" description="Low complexity" evidence="8">
    <location>
        <begin position="294"/>
        <end position="308"/>
    </location>
</feature>
<dbReference type="GO" id="GO:0008270">
    <property type="term" value="F:zinc ion binding"/>
    <property type="evidence" value="ECO:0007669"/>
    <property type="project" value="UniProtKB-KW"/>
</dbReference>
<comment type="subcellular location">
    <subcellularLocation>
        <location evidence="1">Nucleus</location>
    </subcellularLocation>
</comment>
<dbReference type="AlphaFoldDB" id="A0A833QI81"/>
<proteinExistence type="predicted"/>
<dbReference type="GO" id="GO:0003677">
    <property type="term" value="F:DNA binding"/>
    <property type="evidence" value="ECO:0007669"/>
    <property type="project" value="UniProtKB-KW"/>
</dbReference>
<feature type="compositionally biased region" description="Polar residues" evidence="8">
    <location>
        <begin position="69"/>
        <end position="108"/>
    </location>
</feature>
<dbReference type="EMBL" id="SWLB01000019">
    <property type="protein sequence ID" value="KAF3325610.1"/>
    <property type="molecule type" value="Genomic_DNA"/>
</dbReference>
<dbReference type="SMART" id="SM00356">
    <property type="entry name" value="ZnF_C3H1"/>
    <property type="match status" value="1"/>
</dbReference>
<dbReference type="SUPFAM" id="SSF90229">
    <property type="entry name" value="CCCH zinc finger"/>
    <property type="match status" value="1"/>
</dbReference>
<dbReference type="InterPro" id="IPR000571">
    <property type="entry name" value="Znf_CCCH"/>
</dbReference>
<feature type="compositionally biased region" description="Basic and acidic residues" evidence="8">
    <location>
        <begin position="347"/>
        <end position="356"/>
    </location>
</feature>
<keyword evidence="6" id="KW-0539">Nucleus</keyword>
<dbReference type="InterPro" id="IPR041367">
    <property type="entry name" value="Znf-CCCH_4"/>
</dbReference>
<organism evidence="10 11">
    <name type="scientific">Carex littledalei</name>
    <dbReference type="NCBI Taxonomy" id="544730"/>
    <lineage>
        <taxon>Eukaryota</taxon>
        <taxon>Viridiplantae</taxon>
        <taxon>Streptophyta</taxon>
        <taxon>Embryophyta</taxon>
        <taxon>Tracheophyta</taxon>
        <taxon>Spermatophyta</taxon>
        <taxon>Magnoliopsida</taxon>
        <taxon>Liliopsida</taxon>
        <taxon>Poales</taxon>
        <taxon>Cyperaceae</taxon>
        <taxon>Cyperoideae</taxon>
        <taxon>Cariceae</taxon>
        <taxon>Carex</taxon>
        <taxon>Carex subgen. Euthyceras</taxon>
    </lineage>
</organism>
<evidence type="ECO:0000256" key="6">
    <source>
        <dbReference type="ARBA" id="ARBA00023242"/>
    </source>
</evidence>
<evidence type="ECO:0000256" key="7">
    <source>
        <dbReference type="PROSITE-ProRule" id="PRU00723"/>
    </source>
</evidence>
<evidence type="ECO:0000259" key="9">
    <source>
        <dbReference type="PROSITE" id="PS50103"/>
    </source>
</evidence>
<feature type="region of interest" description="Disordered" evidence="8">
    <location>
        <begin position="28"/>
        <end position="108"/>
    </location>
</feature>
<accession>A0A833QI81</accession>
<dbReference type="PANTHER" id="PTHR46527">
    <property type="entry name" value="NUCLEOPORIN-LIKE PROTEIN 2"/>
    <property type="match status" value="1"/>
</dbReference>
<evidence type="ECO:0000256" key="3">
    <source>
        <dbReference type="ARBA" id="ARBA00022771"/>
    </source>
</evidence>
<name>A0A833QI81_9POAL</name>
<evidence type="ECO:0000256" key="2">
    <source>
        <dbReference type="ARBA" id="ARBA00022723"/>
    </source>
</evidence>
<feature type="compositionally biased region" description="Polar residues" evidence="8">
    <location>
        <begin position="309"/>
        <end position="345"/>
    </location>
</feature>
<evidence type="ECO:0000256" key="1">
    <source>
        <dbReference type="ARBA" id="ARBA00004123"/>
    </source>
</evidence>
<feature type="domain" description="C3H1-type" evidence="9">
    <location>
        <begin position="2"/>
        <end position="29"/>
    </location>
</feature>
<dbReference type="PANTHER" id="PTHR46527:SF1">
    <property type="entry name" value="NUCLEOPORIN NUP42"/>
    <property type="match status" value="1"/>
</dbReference>
<protein>
    <submittedName>
        <fullName evidence="10">Zinc finger CCCH domain-containing protein 46 isoform X1</fullName>
    </submittedName>
</protein>
<gene>
    <name evidence="10" type="ORF">FCM35_KLT08690</name>
</gene>
<dbReference type="GO" id="GO:0005634">
    <property type="term" value="C:nucleus"/>
    <property type="evidence" value="ECO:0007669"/>
    <property type="project" value="UniProtKB-SubCell"/>
</dbReference>
<dbReference type="PROSITE" id="PS50103">
    <property type="entry name" value="ZF_C3H1"/>
    <property type="match status" value="1"/>
</dbReference>
<sequence length="381" mass="42230">MSRRQEPCRHFLRGSCKFGANCRYLHVSPNQDQNQNQTRPSNNPFGFGASQFSQQQQQQKPNPFGFGVQNKNSTTQFQASSKPFENKWTRPTSTASKQTDSQTQASVHTCTDPESCKNIIADDFKNEAPLWKLTCYAHYKHLPCDIHGDISSEELRALAYEEAKQGRDLHSIIERERNLLQSKLSEFDNLLRKPYLPPNSNLGPTSQSNARPAFTSFSQLGAATNVTSVFRPPAPSSGSNNLFGQPSFLQNDSQMSTQPEMKFGTSVGTFGNQLTNQNQAFGSVQARAPNFSFGKSSNTNANGNTSGTQLFTSSFPHSSIGNSNASNKQQQQLSSLGFGFTSASPPSEEKQEDCKDDGIWLKEKWSIGEIPEEAPPLRYCR</sequence>
<evidence type="ECO:0000256" key="5">
    <source>
        <dbReference type="ARBA" id="ARBA00023125"/>
    </source>
</evidence>
<dbReference type="InterPro" id="IPR051767">
    <property type="entry name" value="Nucleoporin_NUP42"/>
</dbReference>
<evidence type="ECO:0000256" key="4">
    <source>
        <dbReference type="ARBA" id="ARBA00022833"/>
    </source>
</evidence>
<keyword evidence="5" id="KW-0238">DNA-binding</keyword>
<dbReference type="Gene3D" id="4.10.1000.10">
    <property type="entry name" value="Zinc finger, CCCH-type"/>
    <property type="match status" value="1"/>
</dbReference>
<keyword evidence="3 7" id="KW-0863">Zinc-finger</keyword>
<comment type="caution">
    <text evidence="10">The sequence shown here is derived from an EMBL/GenBank/DDBJ whole genome shotgun (WGS) entry which is preliminary data.</text>
</comment>
<dbReference type="Pfam" id="PF18044">
    <property type="entry name" value="zf-CCCH_4"/>
    <property type="match status" value="1"/>
</dbReference>
<evidence type="ECO:0000256" key="8">
    <source>
        <dbReference type="SAM" id="MobiDB-lite"/>
    </source>
</evidence>
<keyword evidence="4 7" id="KW-0862">Zinc</keyword>
<evidence type="ECO:0000313" key="10">
    <source>
        <dbReference type="EMBL" id="KAF3325610.1"/>
    </source>
</evidence>
<feature type="compositionally biased region" description="Polar residues" evidence="8">
    <location>
        <begin position="28"/>
        <end position="43"/>
    </location>
</feature>
<feature type="compositionally biased region" description="Low complexity" evidence="8">
    <location>
        <begin position="44"/>
        <end position="67"/>
    </location>
</feature>
<dbReference type="OrthoDB" id="250836at2759"/>
<evidence type="ECO:0000313" key="11">
    <source>
        <dbReference type="Proteomes" id="UP000623129"/>
    </source>
</evidence>
<dbReference type="InterPro" id="IPR036855">
    <property type="entry name" value="Znf_CCCH_sf"/>
</dbReference>
<feature type="region of interest" description="Disordered" evidence="8">
    <location>
        <begin position="292"/>
        <end position="356"/>
    </location>
</feature>
<feature type="zinc finger region" description="C3H1-type" evidence="7">
    <location>
        <begin position="2"/>
        <end position="29"/>
    </location>
</feature>
<keyword evidence="11" id="KW-1185">Reference proteome</keyword>
<dbReference type="Proteomes" id="UP000623129">
    <property type="component" value="Unassembled WGS sequence"/>
</dbReference>